<comment type="caution">
    <text evidence="2">The sequence shown here is derived from an EMBL/GenBank/DDBJ whole genome shotgun (WGS) entry which is preliminary data.</text>
</comment>
<dbReference type="AlphaFoldDB" id="A0A9P6CZZ6"/>
<sequence>MKFFIVSIITLALSLGASAAALPDNIIVTRITYDGVEYTRTLTVPGPSTRTTLPPFTITGHSTVSSVIPHD</sequence>
<organism evidence="2 3">
    <name type="scientific">Pholiota conissans</name>
    <dbReference type="NCBI Taxonomy" id="109636"/>
    <lineage>
        <taxon>Eukaryota</taxon>
        <taxon>Fungi</taxon>
        <taxon>Dikarya</taxon>
        <taxon>Basidiomycota</taxon>
        <taxon>Agaricomycotina</taxon>
        <taxon>Agaricomycetes</taxon>
        <taxon>Agaricomycetidae</taxon>
        <taxon>Agaricales</taxon>
        <taxon>Agaricineae</taxon>
        <taxon>Strophariaceae</taxon>
        <taxon>Pholiota</taxon>
    </lineage>
</organism>
<dbReference type="EMBL" id="MU155133">
    <property type="protein sequence ID" value="KAF9485767.1"/>
    <property type="molecule type" value="Genomic_DNA"/>
</dbReference>
<dbReference type="Proteomes" id="UP000807469">
    <property type="component" value="Unassembled WGS sequence"/>
</dbReference>
<accession>A0A9P6CZZ6</accession>
<name>A0A9P6CZZ6_9AGAR</name>
<gene>
    <name evidence="2" type="ORF">BDN70DRAFT_988423</name>
</gene>
<evidence type="ECO:0000313" key="3">
    <source>
        <dbReference type="Proteomes" id="UP000807469"/>
    </source>
</evidence>
<proteinExistence type="predicted"/>
<evidence type="ECO:0000313" key="2">
    <source>
        <dbReference type="EMBL" id="KAF9485767.1"/>
    </source>
</evidence>
<evidence type="ECO:0000256" key="1">
    <source>
        <dbReference type="SAM" id="SignalP"/>
    </source>
</evidence>
<feature type="chain" id="PRO_5040493815" evidence="1">
    <location>
        <begin position="20"/>
        <end position="71"/>
    </location>
</feature>
<keyword evidence="1" id="KW-0732">Signal</keyword>
<feature type="signal peptide" evidence="1">
    <location>
        <begin position="1"/>
        <end position="19"/>
    </location>
</feature>
<protein>
    <submittedName>
        <fullName evidence="2">Uncharacterized protein</fullName>
    </submittedName>
</protein>
<keyword evidence="3" id="KW-1185">Reference proteome</keyword>
<reference evidence="2" key="1">
    <citation type="submission" date="2020-11" db="EMBL/GenBank/DDBJ databases">
        <authorList>
            <consortium name="DOE Joint Genome Institute"/>
            <person name="Ahrendt S."/>
            <person name="Riley R."/>
            <person name="Andreopoulos W."/>
            <person name="Labutti K."/>
            <person name="Pangilinan J."/>
            <person name="Ruiz-Duenas F.J."/>
            <person name="Barrasa J.M."/>
            <person name="Sanchez-Garcia M."/>
            <person name="Camarero S."/>
            <person name="Miyauchi S."/>
            <person name="Serrano A."/>
            <person name="Linde D."/>
            <person name="Babiker R."/>
            <person name="Drula E."/>
            <person name="Ayuso-Fernandez I."/>
            <person name="Pacheco R."/>
            <person name="Padilla G."/>
            <person name="Ferreira P."/>
            <person name="Barriuso J."/>
            <person name="Kellner H."/>
            <person name="Castanera R."/>
            <person name="Alfaro M."/>
            <person name="Ramirez L."/>
            <person name="Pisabarro A.G."/>
            <person name="Kuo A."/>
            <person name="Tritt A."/>
            <person name="Lipzen A."/>
            <person name="He G."/>
            <person name="Yan M."/>
            <person name="Ng V."/>
            <person name="Cullen D."/>
            <person name="Martin F."/>
            <person name="Rosso M.-N."/>
            <person name="Henrissat B."/>
            <person name="Hibbett D."/>
            <person name="Martinez A.T."/>
            <person name="Grigoriev I.V."/>
        </authorList>
    </citation>
    <scope>NUCLEOTIDE SEQUENCE</scope>
    <source>
        <strain evidence="2">CIRM-BRFM 674</strain>
    </source>
</reference>